<dbReference type="SUPFAM" id="SSF55846">
    <property type="entry name" value="N-acetylmuramoyl-L-alanine amidase-like"/>
    <property type="match status" value="1"/>
</dbReference>
<evidence type="ECO:0000259" key="5">
    <source>
        <dbReference type="SMART" id="SM00644"/>
    </source>
</evidence>
<protein>
    <recommendedName>
        <fullName evidence="2">N-acetylmuramoyl-L-alanine amidase</fullName>
        <ecNumber evidence="2">3.5.1.28</ecNumber>
    </recommendedName>
</protein>
<dbReference type="Gene3D" id="3.40.80.10">
    <property type="entry name" value="Peptidoglycan recognition protein-like"/>
    <property type="match status" value="1"/>
</dbReference>
<dbReference type="Proteomes" id="UP000266482">
    <property type="component" value="Unassembled WGS sequence"/>
</dbReference>
<dbReference type="PANTHER" id="PTHR30417">
    <property type="entry name" value="N-ACETYLMURAMOYL-L-ALANINE AMIDASE AMID"/>
    <property type="match status" value="1"/>
</dbReference>
<dbReference type="GO" id="GO:0071555">
    <property type="term" value="P:cell wall organization"/>
    <property type="evidence" value="ECO:0007669"/>
    <property type="project" value="UniProtKB-KW"/>
</dbReference>
<dbReference type="PANTHER" id="PTHR30417:SF1">
    <property type="entry name" value="N-ACETYLMURAMOYL-L-ALANINE AMIDASE AMID"/>
    <property type="match status" value="1"/>
</dbReference>
<dbReference type="GO" id="GO:0009254">
    <property type="term" value="P:peptidoglycan turnover"/>
    <property type="evidence" value="ECO:0007669"/>
    <property type="project" value="TreeGrafter"/>
</dbReference>
<keyword evidence="3" id="KW-0378">Hydrolase</keyword>
<dbReference type="InterPro" id="IPR036505">
    <property type="entry name" value="Amidase/PGRP_sf"/>
</dbReference>
<reference evidence="6 7" key="1">
    <citation type="submission" date="2018-09" db="EMBL/GenBank/DDBJ databases">
        <title>Paenibacillus aracenensis nov. sp. isolated from a cave in southern Spain.</title>
        <authorList>
            <person name="Jurado V."/>
            <person name="Gutierrez-Patricio S."/>
            <person name="Gonzalez-Pimentel J.L."/>
            <person name="Miller A.Z."/>
            <person name="Laiz L."/>
            <person name="Saiz-Jimenez C."/>
        </authorList>
    </citation>
    <scope>NUCLEOTIDE SEQUENCE [LARGE SCALE GENOMIC DNA]</scope>
    <source>
        <strain evidence="6 7">DSM 22867</strain>
    </source>
</reference>
<evidence type="ECO:0000256" key="2">
    <source>
        <dbReference type="ARBA" id="ARBA00011901"/>
    </source>
</evidence>
<dbReference type="InterPro" id="IPR051206">
    <property type="entry name" value="NAMLAA_amidase_2"/>
</dbReference>
<gene>
    <name evidence="6" type="ORF">D3P08_03745</name>
</gene>
<dbReference type="InterPro" id="IPR002502">
    <property type="entry name" value="Amidase_domain"/>
</dbReference>
<evidence type="ECO:0000313" key="7">
    <source>
        <dbReference type="Proteomes" id="UP000266482"/>
    </source>
</evidence>
<sequence length="272" mass="31448">MFKMKYSITQKYLTNKTQRRSGILMPYVGFIVSHDTGNDGSTASDNVNYYESSKNEVQASAHTFIDDKDIIECIPATQDKPEKAWHVLYNRSEDNEKFGDNSNDIGIGVELCYSEEKGSINNTEAYKRYVWYHAYLCYKFGLDPRSKIVGHNELDPDRKTDPFMNAMKLMGISKDRFIYDVVRELDECTKVKEEDESMTKEEKQEFDELKAVVESQGKLIRLLQGNNKMKEILTWVKDAVNAAVKAELIDTPEDGSYDFYRMVTLLWRKGIV</sequence>
<organism evidence="6 7">
    <name type="scientific">Paenibacillus nanensis</name>
    <dbReference type="NCBI Taxonomy" id="393251"/>
    <lineage>
        <taxon>Bacteria</taxon>
        <taxon>Bacillati</taxon>
        <taxon>Bacillota</taxon>
        <taxon>Bacilli</taxon>
        <taxon>Bacillales</taxon>
        <taxon>Paenibacillaceae</taxon>
        <taxon>Paenibacillus</taxon>
    </lineage>
</organism>
<feature type="domain" description="N-acetylmuramoyl-L-alanine amidase" evidence="5">
    <location>
        <begin position="17"/>
        <end position="163"/>
    </location>
</feature>
<name>A0A3A1VEE1_9BACL</name>
<keyword evidence="7" id="KW-1185">Reference proteome</keyword>
<dbReference type="Pfam" id="PF01510">
    <property type="entry name" value="Amidase_2"/>
    <property type="match status" value="1"/>
</dbReference>
<dbReference type="GO" id="GO:0008745">
    <property type="term" value="F:N-acetylmuramoyl-L-alanine amidase activity"/>
    <property type="evidence" value="ECO:0007669"/>
    <property type="project" value="UniProtKB-EC"/>
</dbReference>
<dbReference type="CDD" id="cd06583">
    <property type="entry name" value="PGRP"/>
    <property type="match status" value="1"/>
</dbReference>
<accession>A0A3A1VEE1</accession>
<comment type="catalytic activity">
    <reaction evidence="1">
        <text>Hydrolyzes the link between N-acetylmuramoyl residues and L-amino acid residues in certain cell-wall glycopeptides.</text>
        <dbReference type="EC" id="3.5.1.28"/>
    </reaction>
</comment>
<keyword evidence="4" id="KW-0961">Cell wall biogenesis/degradation</keyword>
<dbReference type="SMART" id="SM00644">
    <property type="entry name" value="Ami_2"/>
    <property type="match status" value="1"/>
</dbReference>
<evidence type="ECO:0000256" key="1">
    <source>
        <dbReference type="ARBA" id="ARBA00001561"/>
    </source>
</evidence>
<evidence type="ECO:0000256" key="4">
    <source>
        <dbReference type="ARBA" id="ARBA00023316"/>
    </source>
</evidence>
<dbReference type="EMBL" id="QXQA01000002">
    <property type="protein sequence ID" value="RIX59278.1"/>
    <property type="molecule type" value="Genomic_DNA"/>
</dbReference>
<evidence type="ECO:0000313" key="6">
    <source>
        <dbReference type="EMBL" id="RIX59278.1"/>
    </source>
</evidence>
<evidence type="ECO:0000256" key="3">
    <source>
        <dbReference type="ARBA" id="ARBA00022801"/>
    </source>
</evidence>
<dbReference type="EC" id="3.5.1.28" evidence="2"/>
<dbReference type="OrthoDB" id="9794294at2"/>
<dbReference type="GO" id="GO:0009253">
    <property type="term" value="P:peptidoglycan catabolic process"/>
    <property type="evidence" value="ECO:0007669"/>
    <property type="project" value="InterPro"/>
</dbReference>
<proteinExistence type="predicted"/>
<dbReference type="RefSeq" id="WP_119598110.1">
    <property type="nucleotide sequence ID" value="NZ_QXQA01000002.1"/>
</dbReference>
<dbReference type="AlphaFoldDB" id="A0A3A1VEE1"/>
<comment type="caution">
    <text evidence="6">The sequence shown here is derived from an EMBL/GenBank/DDBJ whole genome shotgun (WGS) entry which is preliminary data.</text>
</comment>